<dbReference type="InterPro" id="IPR015392">
    <property type="entry name" value="TehB/YeaR-like_dom"/>
</dbReference>
<organism evidence="2 3">
    <name type="scientific">Croceibacterium salegens</name>
    <dbReference type="NCBI Taxonomy" id="1737568"/>
    <lineage>
        <taxon>Bacteria</taxon>
        <taxon>Pseudomonadati</taxon>
        <taxon>Pseudomonadota</taxon>
        <taxon>Alphaproteobacteria</taxon>
        <taxon>Sphingomonadales</taxon>
        <taxon>Erythrobacteraceae</taxon>
        <taxon>Croceibacterium</taxon>
    </lineage>
</organism>
<reference evidence="2 3" key="1">
    <citation type="submission" date="2019-12" db="EMBL/GenBank/DDBJ databases">
        <title>Genomic-based taxomic classification of the family Erythrobacteraceae.</title>
        <authorList>
            <person name="Xu L."/>
        </authorList>
    </citation>
    <scope>NUCLEOTIDE SEQUENCE [LARGE SCALE GENOMIC DNA]</scope>
    <source>
        <strain evidence="2 3">MCCC 1K01500</strain>
    </source>
</reference>
<dbReference type="RefSeq" id="WP_159792375.1">
    <property type="nucleotide sequence ID" value="NZ_WTYM01000030.1"/>
</dbReference>
<name>A0A6I4SUK9_9SPHN</name>
<comment type="caution">
    <text evidence="2">The sequence shown here is derived from an EMBL/GenBank/DDBJ whole genome shotgun (WGS) entry which is preliminary data.</text>
</comment>
<dbReference type="Pfam" id="PF09313">
    <property type="entry name" value="TehB-like"/>
    <property type="match status" value="1"/>
</dbReference>
<dbReference type="EMBL" id="WTYM01000030">
    <property type="protein sequence ID" value="MXO58670.1"/>
    <property type="molecule type" value="Genomic_DNA"/>
</dbReference>
<evidence type="ECO:0000313" key="2">
    <source>
        <dbReference type="EMBL" id="MXO58670.1"/>
    </source>
</evidence>
<evidence type="ECO:0000259" key="1">
    <source>
        <dbReference type="Pfam" id="PF09313"/>
    </source>
</evidence>
<keyword evidence="3" id="KW-1185">Reference proteome</keyword>
<dbReference type="OrthoDB" id="7282222at2"/>
<dbReference type="AlphaFoldDB" id="A0A6I4SUK9"/>
<protein>
    <submittedName>
        <fullName evidence="2">DUF1971 domain-containing protein</fullName>
    </submittedName>
</protein>
<evidence type="ECO:0000313" key="3">
    <source>
        <dbReference type="Proteomes" id="UP000433652"/>
    </source>
</evidence>
<proteinExistence type="predicted"/>
<feature type="domain" description="TehB/YeaR-like" evidence="1">
    <location>
        <begin position="25"/>
        <end position="91"/>
    </location>
</feature>
<accession>A0A6I4SUK9</accession>
<dbReference type="SUPFAM" id="SSF51197">
    <property type="entry name" value="Clavaminate synthase-like"/>
    <property type="match status" value="1"/>
</dbReference>
<dbReference type="InterPro" id="IPR014710">
    <property type="entry name" value="RmlC-like_jellyroll"/>
</dbReference>
<gene>
    <name evidence="2" type="ORF">GRI89_03825</name>
</gene>
<dbReference type="Gene3D" id="2.60.120.10">
    <property type="entry name" value="Jelly Rolls"/>
    <property type="match status" value="1"/>
</dbReference>
<sequence length="101" mass="11052">MTEPTARRSRSDLPREATAYRTIGPFDAATLPAGIRAKHRLKAGAWGVLRLSEGSLRFVWDDCEGGVEDLHAPAEVVIPPQVPHHVEGTGPFTADITFYRS</sequence>
<dbReference type="Proteomes" id="UP000433652">
    <property type="component" value="Unassembled WGS sequence"/>
</dbReference>